<comment type="caution">
    <text evidence="4">The sequence shown here is derived from an EMBL/GenBank/DDBJ whole genome shotgun (WGS) entry which is preliminary data.</text>
</comment>
<reference evidence="4" key="1">
    <citation type="submission" date="2021-07" db="EMBL/GenBank/DDBJ databases">
        <title>Shinella sp. nov., a novel member of the genus Shinella from water.</title>
        <authorList>
            <person name="Deng Y."/>
        </authorList>
    </citation>
    <scope>NUCLEOTIDE SEQUENCE</scope>
    <source>
        <strain evidence="4">CPCC 100929</strain>
    </source>
</reference>
<gene>
    <name evidence="4" type="primary">pqqD</name>
    <name evidence="4" type="ORF">GB927_004220</name>
</gene>
<dbReference type="Proteomes" id="UP000996601">
    <property type="component" value="Unassembled WGS sequence"/>
</dbReference>
<proteinExistence type="predicted"/>
<organism evidence="4 5">
    <name type="scientific">Shinella lacus</name>
    <dbReference type="NCBI Taxonomy" id="2654216"/>
    <lineage>
        <taxon>Bacteria</taxon>
        <taxon>Pseudomonadati</taxon>
        <taxon>Pseudomonadota</taxon>
        <taxon>Alphaproteobacteria</taxon>
        <taxon>Hyphomicrobiales</taxon>
        <taxon>Rhizobiaceae</taxon>
        <taxon>Shinella</taxon>
    </lineage>
</organism>
<evidence type="ECO:0000313" key="4">
    <source>
        <dbReference type="EMBL" id="MCQ4629230.1"/>
    </source>
</evidence>
<evidence type="ECO:0000256" key="2">
    <source>
        <dbReference type="ARBA" id="ARBA00011741"/>
    </source>
</evidence>
<dbReference type="RefSeq" id="WP_256115333.1">
    <property type="nucleotide sequence ID" value="NZ_WHSB02000001.1"/>
</dbReference>
<sequence>MNADPVPLLPRGTRLHHDRVRDTMVLLVPERALLLDEIGTAILQEVDGKSTLAAISARLAERYGAPEPDVAADIRAFLDGLVAQRLVDYQ</sequence>
<dbReference type="NCBIfam" id="TIGR03859">
    <property type="entry name" value="PQQ_PqqD"/>
    <property type="match status" value="1"/>
</dbReference>
<keyword evidence="5" id="KW-1185">Reference proteome</keyword>
<evidence type="ECO:0000256" key="1">
    <source>
        <dbReference type="ARBA" id="ARBA00004886"/>
    </source>
</evidence>
<dbReference type="Pfam" id="PF05402">
    <property type="entry name" value="PqqD"/>
    <property type="match status" value="1"/>
</dbReference>
<accession>A0ABT1R256</accession>
<evidence type="ECO:0000313" key="5">
    <source>
        <dbReference type="Proteomes" id="UP000996601"/>
    </source>
</evidence>
<dbReference type="Gene3D" id="1.10.10.1150">
    <property type="entry name" value="Coenzyme PQQ synthesis protein D (PqqD)"/>
    <property type="match status" value="1"/>
</dbReference>
<name>A0ABT1R256_9HYPH</name>
<protein>
    <submittedName>
        <fullName evidence="4">Pyrroloquinoline quinone biosynthesis peptide chaperone PqqD</fullName>
    </submittedName>
</protein>
<comment type="subunit">
    <text evidence="2">Monomer. Interacts with PqqE.</text>
</comment>
<keyword evidence="3" id="KW-0884">PQQ biosynthesis</keyword>
<dbReference type="EMBL" id="WHSB02000001">
    <property type="protein sequence ID" value="MCQ4629230.1"/>
    <property type="molecule type" value="Genomic_DNA"/>
</dbReference>
<dbReference type="InterPro" id="IPR041881">
    <property type="entry name" value="PqqD_sf"/>
</dbReference>
<comment type="pathway">
    <text evidence="1">Cofactor biosynthesis; pyrroloquinoline quinone biosynthesis.</text>
</comment>
<evidence type="ECO:0000256" key="3">
    <source>
        <dbReference type="ARBA" id="ARBA00022905"/>
    </source>
</evidence>
<dbReference type="InterPro" id="IPR022479">
    <property type="entry name" value="PqqD_bac"/>
</dbReference>
<dbReference type="InterPro" id="IPR008792">
    <property type="entry name" value="PQQD"/>
</dbReference>